<organism evidence="2 3">
    <name type="scientific">Marasmius oreades</name>
    <name type="common">fairy-ring Marasmius</name>
    <dbReference type="NCBI Taxonomy" id="181124"/>
    <lineage>
        <taxon>Eukaryota</taxon>
        <taxon>Fungi</taxon>
        <taxon>Dikarya</taxon>
        <taxon>Basidiomycota</taxon>
        <taxon>Agaricomycotina</taxon>
        <taxon>Agaricomycetes</taxon>
        <taxon>Agaricomycetidae</taxon>
        <taxon>Agaricales</taxon>
        <taxon>Marasmiineae</taxon>
        <taxon>Marasmiaceae</taxon>
        <taxon>Marasmius</taxon>
    </lineage>
</organism>
<reference evidence="2" key="1">
    <citation type="journal article" date="2021" name="Genome Biol. Evol.">
        <title>The assembled and annotated genome of the fairy-ring fungus Marasmius oreades.</title>
        <authorList>
            <person name="Hiltunen M."/>
            <person name="Ament-Velasquez S.L."/>
            <person name="Johannesson H."/>
        </authorList>
    </citation>
    <scope>NUCLEOTIDE SEQUENCE</scope>
    <source>
        <strain evidence="2">03SP1</strain>
    </source>
</reference>
<dbReference type="GeneID" id="66081306"/>
<feature type="region of interest" description="Disordered" evidence="1">
    <location>
        <begin position="532"/>
        <end position="575"/>
    </location>
</feature>
<feature type="region of interest" description="Disordered" evidence="1">
    <location>
        <begin position="449"/>
        <end position="469"/>
    </location>
</feature>
<comment type="caution">
    <text evidence="2">The sequence shown here is derived from an EMBL/GenBank/DDBJ whole genome shotgun (WGS) entry which is preliminary data.</text>
</comment>
<name>A0A9P7RR51_9AGAR</name>
<gene>
    <name evidence="2" type="ORF">E1B28_012231</name>
</gene>
<proteinExistence type="predicted"/>
<evidence type="ECO:0000313" key="2">
    <source>
        <dbReference type="EMBL" id="KAG7088214.1"/>
    </source>
</evidence>
<protein>
    <recommendedName>
        <fullName evidence="4">F-box domain-containing protein</fullName>
    </recommendedName>
</protein>
<dbReference type="EMBL" id="CM032188">
    <property type="protein sequence ID" value="KAG7088214.1"/>
    <property type="molecule type" value="Genomic_DNA"/>
</dbReference>
<keyword evidence="3" id="KW-1185">Reference proteome</keyword>
<sequence length="575" mass="66156">MSALRPLLIDRLPHEILLIIFEIAVDVERPHETFLLKSGDDSKPIYYSPHVQETISHVCKEWRAVALRASSLWNTLHFNKVSDIHRAREYCQRVASSSYFDILILTVSEEDYNKSGRRRLWKDELEEIFSLLAPHTSRWRSFHLQVRDGRCKQVARKYIGTQVGKLCGPAPKLQTWQLYHFEDYRRQEDLREATFRQPVICFENEIPNLKHLSLIGVNLPWNSPYLQGLHSLELCLHPENIRPDYTDWHNMLTRSPELKSLFLHYSGPKFREVKWPSMPDIVLPQLEYLGFVDLEPDYLQAITATLQVTNVARLKLELGDADDETFFYNNWLKSISTPTPRFQSLTSLTITALQCDDPSLKLFLGTLPELTELELKHSVWLNVWRMFVDDLKWKEVTGPDGIVKGVSAGTGDDPLLLPKLGVLKVRGTRIDESSDCRCNVKLLLKFREREGPNPRPRHESPVPHSASDRPVFTIVGTLPVQVLPPAGAGTSDRNRQTNVLRRLVQADRLTDDRSQDAENDINLNWKVLVDIEDITDDDEDDVDDEDEEAYGSGEEDDDVDVDDDLLEEGDIEDED</sequence>
<dbReference type="RefSeq" id="XP_043004685.1">
    <property type="nucleotide sequence ID" value="XM_043157318.1"/>
</dbReference>
<evidence type="ECO:0000313" key="3">
    <source>
        <dbReference type="Proteomes" id="UP001049176"/>
    </source>
</evidence>
<feature type="compositionally biased region" description="Basic and acidic residues" evidence="1">
    <location>
        <begin position="449"/>
        <end position="461"/>
    </location>
</feature>
<dbReference type="OrthoDB" id="3352270at2759"/>
<dbReference type="Gene3D" id="1.20.1280.50">
    <property type="match status" value="1"/>
</dbReference>
<dbReference type="Gene3D" id="3.80.10.10">
    <property type="entry name" value="Ribonuclease Inhibitor"/>
    <property type="match status" value="1"/>
</dbReference>
<dbReference type="Proteomes" id="UP001049176">
    <property type="component" value="Chromosome 8"/>
</dbReference>
<dbReference type="SUPFAM" id="SSF52047">
    <property type="entry name" value="RNI-like"/>
    <property type="match status" value="1"/>
</dbReference>
<evidence type="ECO:0008006" key="4">
    <source>
        <dbReference type="Google" id="ProtNLM"/>
    </source>
</evidence>
<dbReference type="InterPro" id="IPR032675">
    <property type="entry name" value="LRR_dom_sf"/>
</dbReference>
<evidence type="ECO:0000256" key="1">
    <source>
        <dbReference type="SAM" id="MobiDB-lite"/>
    </source>
</evidence>
<accession>A0A9P7RR51</accession>
<dbReference type="AlphaFoldDB" id="A0A9P7RR51"/>
<dbReference type="KEGG" id="more:E1B28_012231"/>